<gene>
    <name evidence="4" type="ORF">Q9L42_000840</name>
</gene>
<protein>
    <submittedName>
        <fullName evidence="4">AMP-binding protein</fullName>
    </submittedName>
</protein>
<evidence type="ECO:0000256" key="1">
    <source>
        <dbReference type="ARBA" id="ARBA00006432"/>
    </source>
</evidence>
<feature type="domain" description="Phospholipid/glycerol acyltransferase" evidence="3">
    <location>
        <begin position="34"/>
        <end position="144"/>
    </location>
</feature>
<dbReference type="SUPFAM" id="SSF69593">
    <property type="entry name" value="Glycerol-3-phosphate (1)-acyltransferase"/>
    <property type="match status" value="1"/>
</dbReference>
<dbReference type="KEGG" id="mech:Q9L42_000840"/>
<dbReference type="SUPFAM" id="SSF56801">
    <property type="entry name" value="Acetyl-CoA synthetase-like"/>
    <property type="match status" value="1"/>
</dbReference>
<dbReference type="GO" id="GO:0031956">
    <property type="term" value="F:medium-chain fatty acid-CoA ligase activity"/>
    <property type="evidence" value="ECO:0007669"/>
    <property type="project" value="TreeGrafter"/>
</dbReference>
<evidence type="ECO:0000259" key="3">
    <source>
        <dbReference type="SMART" id="SM00563"/>
    </source>
</evidence>
<evidence type="ECO:0000256" key="2">
    <source>
        <dbReference type="ARBA" id="ARBA00022598"/>
    </source>
</evidence>
<organism evidence="4 5">
    <name type="scientific">Methylomarinum roseum</name>
    <dbReference type="NCBI Taxonomy" id="3067653"/>
    <lineage>
        <taxon>Bacteria</taxon>
        <taxon>Pseudomonadati</taxon>
        <taxon>Pseudomonadota</taxon>
        <taxon>Gammaproteobacteria</taxon>
        <taxon>Methylococcales</taxon>
        <taxon>Methylococcaceae</taxon>
        <taxon>Methylomarinum</taxon>
    </lineage>
</organism>
<dbReference type="Proteomes" id="UP001225378">
    <property type="component" value="Chromosome"/>
</dbReference>
<dbReference type="AlphaFoldDB" id="A0AAU7NUS6"/>
<dbReference type="GO" id="GO:0016746">
    <property type="term" value="F:acyltransferase activity"/>
    <property type="evidence" value="ECO:0007669"/>
    <property type="project" value="InterPro"/>
</dbReference>
<evidence type="ECO:0000313" key="4">
    <source>
        <dbReference type="EMBL" id="XBS20709.1"/>
    </source>
</evidence>
<comment type="similarity">
    <text evidence="1">Belongs to the ATP-dependent AMP-binding enzyme family.</text>
</comment>
<dbReference type="PANTHER" id="PTHR43201">
    <property type="entry name" value="ACYL-COA SYNTHETASE"/>
    <property type="match status" value="1"/>
</dbReference>
<dbReference type="SMART" id="SM00563">
    <property type="entry name" value="PlsC"/>
    <property type="match status" value="1"/>
</dbReference>
<dbReference type="InterPro" id="IPR045851">
    <property type="entry name" value="AMP-bd_C_sf"/>
</dbReference>
<dbReference type="PANTHER" id="PTHR43201:SF5">
    <property type="entry name" value="MEDIUM-CHAIN ACYL-COA LIGASE ACSF2, MITOCHONDRIAL"/>
    <property type="match status" value="1"/>
</dbReference>
<keyword evidence="5" id="KW-1185">Reference proteome</keyword>
<dbReference type="Pfam" id="PF00501">
    <property type="entry name" value="AMP-binding"/>
    <property type="match status" value="1"/>
</dbReference>
<dbReference type="RefSeq" id="WP_305906513.1">
    <property type="nucleotide sequence ID" value="NZ_CP157743.1"/>
</dbReference>
<dbReference type="EMBL" id="CP157743">
    <property type="protein sequence ID" value="XBS20709.1"/>
    <property type="molecule type" value="Genomic_DNA"/>
</dbReference>
<dbReference type="InterPro" id="IPR002123">
    <property type="entry name" value="Plipid/glycerol_acylTrfase"/>
</dbReference>
<proteinExistence type="inferred from homology"/>
<dbReference type="InterPro" id="IPR042099">
    <property type="entry name" value="ANL_N_sf"/>
</dbReference>
<evidence type="ECO:0000313" key="5">
    <source>
        <dbReference type="Proteomes" id="UP001225378"/>
    </source>
</evidence>
<dbReference type="Gene3D" id="3.40.50.12780">
    <property type="entry name" value="N-terminal domain of ligase-like"/>
    <property type="match status" value="1"/>
</dbReference>
<dbReference type="InterPro" id="IPR020845">
    <property type="entry name" value="AMP-binding_CS"/>
</dbReference>
<sequence length="717" mass="79191">MFNLLKKSLHWLLTLIYKVEVKGLDNYAKAGKRVLIISNHTSFLDPLLLGVFLPDKITFAINTHISQIWWLRPFLALSHVFPMDPTHPLSLKALIHHMQQDTKTVIFPEGRITVTGSLMKIYDGTGMVADKSGATILPVRIDGAQYTHFSKLRNIVRLRLFPKITIQILPPTQIHSDESLTGKSRRKHSGHVLADIMTDMMFATSHYHQTIFSALLEARTIHGGKHNVAEDLERKPLCYDSLIARSIAIGNLLKNSTEQDEHVGVFLPNSTKTLNVVLGLQLHGRIPAMLNYSTGVAGMASACRTAEIKTVLTSRLFIDKAKLTETADALAAQVNLLYLEDLAESLSVIDKLKAALQGKTANYWYKHQQFSPESAAVVLFTSGSEGEPKGVVLSHANILGNHKQLKARINFNAQDVVLNFLPMFHSFGFTVGTMLPVLNGMTTFFYPSPLHYSVIPEIAYETGATIMFGTNTFFSAYAKKAHAYDFYNMRYVVAGAEKLQENTRQVWMDKFGIRILEGYGATETAPVTSVNTPMDYKAGTVGRIMPDMHYKLEPVPGIDNGGKLHVAGPNIMKGYLLPANPGKLVPPESIYGKGWYDTGDIVEVDEDGYIMIKGRSKRFAKISGEMVSLTAVEQLAIQAWPEAHHAVVSLPDPRKGEQLVLLTTQKEATVKQLASAAEGVATINLPRKIFVVDALPALATGKTDYRAATELAAEKLQ</sequence>
<dbReference type="PROSITE" id="PS00455">
    <property type="entry name" value="AMP_BINDING"/>
    <property type="match status" value="1"/>
</dbReference>
<accession>A0AAU7NUS6</accession>
<dbReference type="Pfam" id="PF01553">
    <property type="entry name" value="Acyltransferase"/>
    <property type="match status" value="1"/>
</dbReference>
<dbReference type="CDD" id="cd07989">
    <property type="entry name" value="LPLAT_AGPAT-like"/>
    <property type="match status" value="1"/>
</dbReference>
<name>A0AAU7NUS6_9GAMM</name>
<reference evidence="4 5" key="1">
    <citation type="journal article" date="2024" name="Microbiology">
        <title>Methylomarinum rosea sp. nov., a novel halophilic methanotrophic bacterium from the hypersaline Lake Elton.</title>
        <authorList>
            <person name="Suleimanov R.Z."/>
            <person name="Oshkin I.Y."/>
            <person name="Danilova O.V."/>
            <person name="Suzina N.E."/>
            <person name="Dedysh S.N."/>
        </authorList>
    </citation>
    <scope>NUCLEOTIDE SEQUENCE [LARGE SCALE GENOMIC DNA]</scope>
    <source>
        <strain evidence="4 5">Ch1-1</strain>
    </source>
</reference>
<keyword evidence="2" id="KW-0436">Ligase</keyword>
<dbReference type="Gene3D" id="3.30.300.30">
    <property type="match status" value="1"/>
</dbReference>
<dbReference type="InterPro" id="IPR000873">
    <property type="entry name" value="AMP-dep_synth/lig_dom"/>
</dbReference>
<dbReference type="GO" id="GO:0006631">
    <property type="term" value="P:fatty acid metabolic process"/>
    <property type="evidence" value="ECO:0007669"/>
    <property type="project" value="TreeGrafter"/>
</dbReference>